<feature type="transmembrane region" description="Helical" evidence="8">
    <location>
        <begin position="256"/>
        <end position="286"/>
    </location>
</feature>
<gene>
    <name evidence="9" type="ORF">MAR_017770</name>
</gene>
<keyword evidence="3 8" id="KW-0812">Transmembrane</keyword>
<accession>A0ABY7EG59</accession>
<sequence length="297" mass="33320">MINREDDSGPETMAFPTARQKKMTRRRIEPEPVQLKRPSGNPTRSRVALVINMCPQQIPIKLEKDRYLLADSLALVCSVLTSLTDNPLCLFGNDISIIGNLGRHIAKAMSSSSGKRPDGTDGSDHWHRESVAWQYKISSINKGRLKTTLNLQIVFGLLVIVRLLPGLTALVGLPIYKKLQHWDIPAPKAWEYAWIVSLVAAVFGLKSLPKNDALVLKQFLIGTAVFGILPVIYGLIELFDDLMLYYKDKKSSSQILGYPAVLVWYMCLVVCLQMHAFGIYFGANLLKAWKPKDKKIK</sequence>
<evidence type="ECO:0000313" key="9">
    <source>
        <dbReference type="EMBL" id="WAR07812.1"/>
    </source>
</evidence>
<evidence type="ECO:0000256" key="1">
    <source>
        <dbReference type="ARBA" id="ARBA00004477"/>
    </source>
</evidence>
<keyword evidence="10" id="KW-1185">Reference proteome</keyword>
<evidence type="ECO:0000256" key="7">
    <source>
        <dbReference type="SAM" id="MobiDB-lite"/>
    </source>
</evidence>
<name>A0ABY7EG59_MYAAR</name>
<keyword evidence="4" id="KW-0256">Endoplasmic reticulum</keyword>
<feature type="transmembrane region" description="Helical" evidence="8">
    <location>
        <begin position="192"/>
        <end position="208"/>
    </location>
</feature>
<protein>
    <submittedName>
        <fullName evidence="9">JAGN1-like protein</fullName>
    </submittedName>
</protein>
<dbReference type="Proteomes" id="UP001164746">
    <property type="component" value="Chromosome 6"/>
</dbReference>
<evidence type="ECO:0000256" key="5">
    <source>
        <dbReference type="ARBA" id="ARBA00022989"/>
    </source>
</evidence>
<comment type="subcellular location">
    <subcellularLocation>
        <location evidence="1">Endoplasmic reticulum membrane</location>
        <topology evidence="1">Multi-pass membrane protein</topology>
    </subcellularLocation>
</comment>
<dbReference type="EMBL" id="CP111017">
    <property type="protein sequence ID" value="WAR07812.1"/>
    <property type="molecule type" value="Genomic_DNA"/>
</dbReference>
<keyword evidence="5 8" id="KW-1133">Transmembrane helix</keyword>
<evidence type="ECO:0000256" key="8">
    <source>
        <dbReference type="SAM" id="Phobius"/>
    </source>
</evidence>
<feature type="transmembrane region" description="Helical" evidence="8">
    <location>
        <begin position="149"/>
        <end position="172"/>
    </location>
</feature>
<evidence type="ECO:0000256" key="4">
    <source>
        <dbReference type="ARBA" id="ARBA00022824"/>
    </source>
</evidence>
<evidence type="ECO:0000256" key="2">
    <source>
        <dbReference type="ARBA" id="ARBA00008462"/>
    </source>
</evidence>
<reference evidence="9" key="1">
    <citation type="submission" date="2022-11" db="EMBL/GenBank/DDBJ databases">
        <title>Centuries of genome instability and evolution in soft-shell clam transmissible cancer (bioRxiv).</title>
        <authorList>
            <person name="Hart S.F.M."/>
            <person name="Yonemitsu M.A."/>
            <person name="Giersch R.M."/>
            <person name="Beal B.F."/>
            <person name="Arriagada G."/>
            <person name="Davis B.W."/>
            <person name="Ostrander E.A."/>
            <person name="Goff S.P."/>
            <person name="Metzger M.J."/>
        </authorList>
    </citation>
    <scope>NUCLEOTIDE SEQUENCE</scope>
    <source>
        <strain evidence="9">MELC-2E11</strain>
        <tissue evidence="9">Siphon/mantle</tissue>
    </source>
</reference>
<organism evidence="9 10">
    <name type="scientific">Mya arenaria</name>
    <name type="common">Soft-shell clam</name>
    <dbReference type="NCBI Taxonomy" id="6604"/>
    <lineage>
        <taxon>Eukaryota</taxon>
        <taxon>Metazoa</taxon>
        <taxon>Spiralia</taxon>
        <taxon>Lophotrochozoa</taxon>
        <taxon>Mollusca</taxon>
        <taxon>Bivalvia</taxon>
        <taxon>Autobranchia</taxon>
        <taxon>Heteroconchia</taxon>
        <taxon>Euheterodonta</taxon>
        <taxon>Imparidentia</taxon>
        <taxon>Neoheterodontei</taxon>
        <taxon>Myida</taxon>
        <taxon>Myoidea</taxon>
        <taxon>Myidae</taxon>
        <taxon>Mya</taxon>
    </lineage>
</organism>
<evidence type="ECO:0000256" key="3">
    <source>
        <dbReference type="ARBA" id="ARBA00022692"/>
    </source>
</evidence>
<feature type="transmembrane region" description="Helical" evidence="8">
    <location>
        <begin position="215"/>
        <end position="236"/>
    </location>
</feature>
<dbReference type="Pfam" id="PF07086">
    <property type="entry name" value="Jagunal"/>
    <property type="match status" value="1"/>
</dbReference>
<evidence type="ECO:0000256" key="6">
    <source>
        <dbReference type="ARBA" id="ARBA00023136"/>
    </source>
</evidence>
<dbReference type="InterPro" id="IPR009787">
    <property type="entry name" value="Jagunal"/>
</dbReference>
<dbReference type="PANTHER" id="PTHR20955">
    <property type="entry name" value="PROTEIN JAGUNAL HOMOLOG 1"/>
    <property type="match status" value="1"/>
</dbReference>
<comment type="similarity">
    <text evidence="2">Belongs to the jagunal family.</text>
</comment>
<proteinExistence type="inferred from homology"/>
<dbReference type="PANTHER" id="PTHR20955:SF1">
    <property type="entry name" value="PROTEIN JAGUNAL HOMOLOG 1"/>
    <property type="match status" value="1"/>
</dbReference>
<feature type="region of interest" description="Disordered" evidence="7">
    <location>
        <begin position="1"/>
        <end position="42"/>
    </location>
</feature>
<evidence type="ECO:0000313" key="10">
    <source>
        <dbReference type="Proteomes" id="UP001164746"/>
    </source>
</evidence>
<keyword evidence="6 8" id="KW-0472">Membrane</keyword>